<comment type="caution">
    <text evidence="1">The sequence shown here is derived from an EMBL/GenBank/DDBJ whole genome shotgun (WGS) entry which is preliminary data.</text>
</comment>
<protein>
    <submittedName>
        <fullName evidence="1">Transposase (IS4)</fullName>
    </submittedName>
</protein>
<reference evidence="1" key="2">
    <citation type="journal article" date="2014" name="ISME J.">
        <title>Microbial stratification in low pH oxic and suboxic macroscopic growths along an acid mine drainage.</title>
        <authorList>
            <person name="Mendez-Garcia C."/>
            <person name="Mesa V."/>
            <person name="Sprenger R.R."/>
            <person name="Richter M."/>
            <person name="Diez M.S."/>
            <person name="Solano J."/>
            <person name="Bargiela R."/>
            <person name="Golyshina O.V."/>
            <person name="Manteca A."/>
            <person name="Ramos J.L."/>
            <person name="Gallego J.R."/>
            <person name="Llorente I."/>
            <person name="Martins Dos Santos V.A."/>
            <person name="Jensen O.N."/>
            <person name="Pelaez A.I."/>
            <person name="Sanchez J."/>
            <person name="Ferrer M."/>
        </authorList>
    </citation>
    <scope>NUCLEOTIDE SEQUENCE</scope>
</reference>
<reference evidence="1" key="1">
    <citation type="submission" date="2013-08" db="EMBL/GenBank/DDBJ databases">
        <authorList>
            <person name="Mendez C."/>
            <person name="Richter M."/>
            <person name="Ferrer M."/>
            <person name="Sanchez J."/>
        </authorList>
    </citation>
    <scope>NUCLEOTIDE SEQUENCE</scope>
</reference>
<dbReference type="EMBL" id="AUZX01002819">
    <property type="protein sequence ID" value="EQD75665.1"/>
    <property type="molecule type" value="Genomic_DNA"/>
</dbReference>
<dbReference type="AlphaFoldDB" id="T1CZQ9"/>
<evidence type="ECO:0000313" key="1">
    <source>
        <dbReference type="EMBL" id="EQD75665.1"/>
    </source>
</evidence>
<accession>T1CZQ9</accession>
<organism evidence="1">
    <name type="scientific">mine drainage metagenome</name>
    <dbReference type="NCBI Taxonomy" id="410659"/>
    <lineage>
        <taxon>unclassified sequences</taxon>
        <taxon>metagenomes</taxon>
        <taxon>ecological metagenomes</taxon>
    </lineage>
</organism>
<name>T1CZQ9_9ZZZZ</name>
<sequence>MSFIRFKKIGNKEYAYEVTSYYDKEKKRPAQKSKYLGQVVNREKNEFIKPGKMKMKQEKLILDFGDSYFLIMFMQSRMKELYDFAVKSNVLPLVLYRILGKTGMRRANVWHDGNIAKYLAPGDTTSQRISEFLVKFGEESSLRDFYNVYLKQPEEGISIDTTALPNQIDLDMTQWGYSSETVDEEIKLILVMDRKRNRPIYFRYIPGSIMDVSTLSATNSEMEKLGIKPASA</sequence>
<proteinExistence type="predicted"/>
<gene>
    <name evidence="1" type="ORF">B1A_03859</name>
</gene>